<dbReference type="Proteomes" id="UP000634004">
    <property type="component" value="Unassembled WGS sequence"/>
</dbReference>
<keyword evidence="1" id="KW-0732">Signal</keyword>
<feature type="signal peptide" evidence="1">
    <location>
        <begin position="1"/>
        <end position="19"/>
    </location>
</feature>
<organism evidence="2 3">
    <name type="scientific">Algimonas arctica</name>
    <dbReference type="NCBI Taxonomy" id="1479486"/>
    <lineage>
        <taxon>Bacteria</taxon>
        <taxon>Pseudomonadati</taxon>
        <taxon>Pseudomonadota</taxon>
        <taxon>Alphaproteobacteria</taxon>
        <taxon>Maricaulales</taxon>
        <taxon>Robiginitomaculaceae</taxon>
        <taxon>Algimonas</taxon>
    </lineage>
</organism>
<comment type="caution">
    <text evidence="2">The sequence shown here is derived from an EMBL/GenBank/DDBJ whole genome shotgun (WGS) entry which is preliminary data.</text>
</comment>
<evidence type="ECO:0000313" key="3">
    <source>
        <dbReference type="Proteomes" id="UP000634004"/>
    </source>
</evidence>
<evidence type="ECO:0000256" key="1">
    <source>
        <dbReference type="SAM" id="SignalP"/>
    </source>
</evidence>
<feature type="chain" id="PRO_5035278315" evidence="1">
    <location>
        <begin position="20"/>
        <end position="225"/>
    </location>
</feature>
<reference evidence="2" key="1">
    <citation type="journal article" date="2014" name="Int. J. Syst. Evol. Microbiol.">
        <title>Complete genome sequence of Corynebacterium casei LMG S-19264T (=DSM 44701T), isolated from a smear-ripened cheese.</title>
        <authorList>
            <consortium name="US DOE Joint Genome Institute (JGI-PGF)"/>
            <person name="Walter F."/>
            <person name="Albersmeier A."/>
            <person name="Kalinowski J."/>
            <person name="Ruckert C."/>
        </authorList>
    </citation>
    <scope>NUCLEOTIDE SEQUENCE</scope>
    <source>
        <strain evidence="2">KCTC 32513</strain>
    </source>
</reference>
<dbReference type="AlphaFoldDB" id="A0A8J3CSQ2"/>
<gene>
    <name evidence="2" type="ORF">GCM10009069_25050</name>
</gene>
<proteinExistence type="predicted"/>
<protein>
    <submittedName>
        <fullName evidence="2">Uncharacterized protein</fullName>
    </submittedName>
</protein>
<name>A0A8J3CSQ2_9PROT</name>
<reference evidence="2" key="2">
    <citation type="submission" date="2020-09" db="EMBL/GenBank/DDBJ databases">
        <authorList>
            <person name="Sun Q."/>
            <person name="Kim S."/>
        </authorList>
    </citation>
    <scope>NUCLEOTIDE SEQUENCE</scope>
    <source>
        <strain evidence="2">KCTC 32513</strain>
    </source>
</reference>
<dbReference type="EMBL" id="BMZH01000012">
    <property type="protein sequence ID" value="GHB01202.1"/>
    <property type="molecule type" value="Genomic_DNA"/>
</dbReference>
<sequence length="225" mass="23237">MTKSKLRFLALTTCCAVLGTGCLSTPGVGIGVTGGTTGVAAEVKANPLPSSRLLVRGSYNFAEFSGDVESDGIQYDGDFTLSNFGAVADVAPFGGPFYISGGAYVGKKEADLIATPASNVTIGGTSFTPADVGSLIGKAEFKDVAPYVGVAFDNFANSIGGWSLNARAGVMFVGSADVSLTSANGLLSSDPVLLNELIEEIESIEQDAEDYKYFPVVTLGITRRF</sequence>
<accession>A0A8J3CSQ2</accession>
<dbReference type="RefSeq" id="WP_189498973.1">
    <property type="nucleotide sequence ID" value="NZ_BMZH01000012.1"/>
</dbReference>
<dbReference type="PROSITE" id="PS51257">
    <property type="entry name" value="PROKAR_LIPOPROTEIN"/>
    <property type="match status" value="1"/>
</dbReference>
<keyword evidence="3" id="KW-1185">Reference proteome</keyword>
<dbReference type="Gene3D" id="2.40.160.170">
    <property type="match status" value="1"/>
</dbReference>
<evidence type="ECO:0000313" key="2">
    <source>
        <dbReference type="EMBL" id="GHB01202.1"/>
    </source>
</evidence>